<evidence type="ECO:0000313" key="1">
    <source>
        <dbReference type="EMBL" id="MDT0380902.1"/>
    </source>
</evidence>
<gene>
    <name evidence="1" type="ORF">RM572_19290</name>
</gene>
<comment type="caution">
    <text evidence="1">The sequence shown here is derived from an EMBL/GenBank/DDBJ whole genome shotgun (WGS) entry which is preliminary data.</text>
</comment>
<name>A0ABU2NWN3_9ACTN</name>
<keyword evidence="2" id="KW-1185">Reference proteome</keyword>
<proteinExistence type="predicted"/>
<evidence type="ECO:0008006" key="3">
    <source>
        <dbReference type="Google" id="ProtNLM"/>
    </source>
</evidence>
<reference evidence="2" key="1">
    <citation type="submission" date="2023-07" db="EMBL/GenBank/DDBJ databases">
        <title>30 novel species of actinomycetes from the DSMZ collection.</title>
        <authorList>
            <person name="Nouioui I."/>
        </authorList>
    </citation>
    <scope>NUCLEOTIDE SEQUENCE [LARGE SCALE GENOMIC DNA]</scope>
    <source>
        <strain evidence="2">DSM 42041</strain>
    </source>
</reference>
<dbReference type="EMBL" id="JAVREQ010000018">
    <property type="protein sequence ID" value="MDT0380902.1"/>
    <property type="molecule type" value="Genomic_DNA"/>
</dbReference>
<accession>A0ABU2NWN3</accession>
<protein>
    <recommendedName>
        <fullName evidence="3">Lipoprotein</fullName>
    </recommendedName>
</protein>
<sequence length="216" mass="21642">MIRTAPPRPAAPAAPRRSYAALAGALAALPLLAVAGCGIQPTSVPVDAGAAPSRVACVLPDDGPTTPAPRHTVVRVYLVCGSRVSPVQRSVRLPEGRADVAGALLGTLSDEPGPRERAAGFASQVPPGLEVGPGTRTDPPGTLRLSTAPAGLPPFALAQIVCTFAETEAGAPQEGTVVLAGPADAPVPEPPRRIACTTELRNSPDAADRAGTPVGS</sequence>
<dbReference type="Proteomes" id="UP001183414">
    <property type="component" value="Unassembled WGS sequence"/>
</dbReference>
<dbReference type="RefSeq" id="WP_311674604.1">
    <property type="nucleotide sequence ID" value="NZ_JAVREQ010000018.1"/>
</dbReference>
<evidence type="ECO:0000313" key="2">
    <source>
        <dbReference type="Proteomes" id="UP001183414"/>
    </source>
</evidence>
<organism evidence="1 2">
    <name type="scientific">Streptomyces hazeniae</name>
    <dbReference type="NCBI Taxonomy" id="3075538"/>
    <lineage>
        <taxon>Bacteria</taxon>
        <taxon>Bacillati</taxon>
        <taxon>Actinomycetota</taxon>
        <taxon>Actinomycetes</taxon>
        <taxon>Kitasatosporales</taxon>
        <taxon>Streptomycetaceae</taxon>
        <taxon>Streptomyces</taxon>
    </lineage>
</organism>